<protein>
    <recommendedName>
        <fullName evidence="4">ER membrane protein complex subunit 10</fullName>
    </recommendedName>
</protein>
<name>A0A177AM95_9PEZI</name>
<dbReference type="PANTHER" id="PTHR39219:SF1">
    <property type="entry name" value="ER MEMBRANE PROTEIN COMPLEX SUBUNIT 10"/>
    <property type="match status" value="1"/>
</dbReference>
<dbReference type="Proteomes" id="UP000077154">
    <property type="component" value="Unassembled WGS sequence"/>
</dbReference>
<evidence type="ECO:0008006" key="4">
    <source>
        <dbReference type="Google" id="ProtNLM"/>
    </source>
</evidence>
<reference evidence="3" key="1">
    <citation type="submission" date="2016-03" db="EMBL/GenBank/DDBJ databases">
        <title>Updated assembly of Pseudogymnoascus destructans, the fungus causing white-nose syndrome of bats.</title>
        <authorList>
            <person name="Palmer J.M."/>
            <person name="Drees K.P."/>
            <person name="Foster J.T."/>
            <person name="Lindner D.L."/>
        </authorList>
    </citation>
    <scope>NUCLEOTIDE SEQUENCE [LARGE SCALE GENOMIC DNA]</scope>
    <source>
        <strain evidence="3">20631-21</strain>
    </source>
</reference>
<dbReference type="VEuPathDB" id="FungiDB:GMDG_00060"/>
<gene>
    <name evidence="3" type="ORF">VC83_00912</name>
</gene>
<organism evidence="3">
    <name type="scientific">Pseudogymnoascus destructans</name>
    <dbReference type="NCBI Taxonomy" id="655981"/>
    <lineage>
        <taxon>Eukaryota</taxon>
        <taxon>Fungi</taxon>
        <taxon>Dikarya</taxon>
        <taxon>Ascomycota</taxon>
        <taxon>Pezizomycotina</taxon>
        <taxon>Leotiomycetes</taxon>
        <taxon>Thelebolales</taxon>
        <taxon>Thelebolaceae</taxon>
        <taxon>Pseudogymnoascus</taxon>
    </lineage>
</organism>
<dbReference type="eggNOG" id="ENOG502SCMA">
    <property type="taxonomic scope" value="Eukaryota"/>
</dbReference>
<feature type="signal peptide" evidence="2">
    <location>
        <begin position="1"/>
        <end position="18"/>
    </location>
</feature>
<dbReference type="AlphaFoldDB" id="A0A177AM95"/>
<sequence>MRLSALLVLCTSAIIAHGQSDTDHPSSTIVSIQPIEASTSSIDPLAQIQYNPTTLEAVIASYDSPDVAPGAGLARVGIYDKASNAWASSTSILSLDNFTKGYAPVITLSLSPDGDVIGVSCKSEKIDAGHTRDFGPKVTVRRTAGGKKPNLNRPIALSKEGKVEEEEPEKTFLQKYWMFGMGILLVLVLSGGGDK</sequence>
<dbReference type="Pfam" id="PF21203">
    <property type="entry name" value="ECM10"/>
    <property type="match status" value="1"/>
</dbReference>
<evidence type="ECO:0000256" key="2">
    <source>
        <dbReference type="SAM" id="SignalP"/>
    </source>
</evidence>
<keyword evidence="1" id="KW-0472">Membrane</keyword>
<dbReference type="PANTHER" id="PTHR39219">
    <property type="entry name" value="ER MEMBRANE PROTEIN COMPLEX SUBUNIT 10"/>
    <property type="match status" value="1"/>
</dbReference>
<dbReference type="OrthoDB" id="1894652at2759"/>
<feature type="transmembrane region" description="Helical" evidence="1">
    <location>
        <begin position="176"/>
        <end position="193"/>
    </location>
</feature>
<dbReference type="EMBL" id="KV441387">
    <property type="protein sequence ID" value="OAF62294.1"/>
    <property type="molecule type" value="Genomic_DNA"/>
</dbReference>
<dbReference type="GeneID" id="36284005"/>
<accession>A0A177AM95</accession>
<proteinExistence type="predicted"/>
<evidence type="ECO:0000256" key="1">
    <source>
        <dbReference type="SAM" id="Phobius"/>
    </source>
</evidence>
<evidence type="ECO:0000313" key="3">
    <source>
        <dbReference type="EMBL" id="OAF62294.1"/>
    </source>
</evidence>
<dbReference type="RefSeq" id="XP_024327566.1">
    <property type="nucleotide sequence ID" value="XM_024464599.1"/>
</dbReference>
<keyword evidence="1" id="KW-0812">Transmembrane</keyword>
<feature type="chain" id="PRO_5008056615" description="ER membrane protein complex subunit 10" evidence="2">
    <location>
        <begin position="19"/>
        <end position="195"/>
    </location>
</feature>
<keyword evidence="2" id="KW-0732">Signal</keyword>
<keyword evidence="1" id="KW-1133">Transmembrane helix</keyword>